<keyword evidence="10" id="KW-0472">Membrane</keyword>
<dbReference type="PRINTS" id="PR00120">
    <property type="entry name" value="HATPASE"/>
</dbReference>
<dbReference type="SUPFAM" id="SSF81653">
    <property type="entry name" value="Calcium ATPase, transduction domain A"/>
    <property type="match status" value="1"/>
</dbReference>
<dbReference type="InterPro" id="IPR016024">
    <property type="entry name" value="ARM-type_fold"/>
</dbReference>
<dbReference type="Gene3D" id="1.20.1110.10">
    <property type="entry name" value="Calcium-transporting ATPase, transmembrane domain"/>
    <property type="match status" value="2"/>
</dbReference>
<evidence type="ECO:0000256" key="5">
    <source>
        <dbReference type="ARBA" id="ARBA00022723"/>
    </source>
</evidence>
<evidence type="ECO:0000256" key="3">
    <source>
        <dbReference type="ARBA" id="ARBA00022553"/>
    </source>
</evidence>
<dbReference type="PROSITE" id="PS00154">
    <property type="entry name" value="ATPASE_E1_E2"/>
    <property type="match status" value="1"/>
</dbReference>
<keyword evidence="7" id="KW-0067">ATP-binding</keyword>
<dbReference type="EMBL" id="BJWL01000023">
    <property type="protein sequence ID" value="GFZ11972.1"/>
    <property type="molecule type" value="Genomic_DNA"/>
</dbReference>
<keyword evidence="9" id="KW-1133">Transmembrane helix</keyword>
<sequence>MYCLRLANTRSERTSPDFSEGYCGYGMYAVRKLPMKSLYLLMQMRSDFPENQVIDSEQHLMVVFGAELAEAKFKEVTRGCRNHQFRITSYESITATLCESLDTLGAPEVKASMTWIIGEYIERIYNADERIIGEYIERIYNADELRESFLESFPEEPAQIVLDNATVETGNPDLRDHAYIYWHLLSTDSDNNAGNAVVALMACLAPKAKVLRVTKWTEEDAAILVLGSIVSIKLGDIIPADAHLLDLLKIDQGPLANRGEIEVVVIATSVHTFFGKASHLVDNINQVDHFWKVLIAIGNFCICSIAVGMIIEIIDLSISMAIGSHRLSQQVAITKRMTTIKEMAGMDVLCGDKTGTMTLNRLTVGKSLTESILSGKPRCNRHLLLLGWLIQESVRVTISCRTIPGQHKDESIVALPVDELIGKGDGFAGVFHDHKYEIVKHLQARKHIRRMTGDVVNDAPALKKVDIGIAVADATFAAHSAF</sequence>
<keyword evidence="13" id="KW-1185">Reference proteome</keyword>
<reference evidence="12 13" key="1">
    <citation type="submission" date="2019-07" db="EMBL/GenBank/DDBJ databases">
        <title>De Novo Assembly of kiwifruit Actinidia rufa.</title>
        <authorList>
            <person name="Sugita-Konishi S."/>
            <person name="Sato K."/>
            <person name="Mori E."/>
            <person name="Abe Y."/>
            <person name="Kisaki G."/>
            <person name="Hamano K."/>
            <person name="Suezawa K."/>
            <person name="Otani M."/>
            <person name="Fukuda T."/>
            <person name="Manabe T."/>
            <person name="Gomi K."/>
            <person name="Tabuchi M."/>
            <person name="Akimitsu K."/>
            <person name="Kataoka I."/>
        </authorList>
    </citation>
    <scope>NUCLEOTIDE SEQUENCE [LARGE SCALE GENOMIC DNA]</scope>
    <source>
        <strain evidence="13">cv. Fuchu</strain>
    </source>
</reference>
<evidence type="ECO:0000256" key="7">
    <source>
        <dbReference type="ARBA" id="ARBA00022840"/>
    </source>
</evidence>
<keyword evidence="4" id="KW-0812">Transmembrane</keyword>
<dbReference type="SUPFAM" id="SSF48371">
    <property type="entry name" value="ARM repeat"/>
    <property type="match status" value="1"/>
</dbReference>
<comment type="caution">
    <text evidence="12">The sequence shown here is derived from an EMBL/GenBank/DDBJ whole genome shotgun (WGS) entry which is preliminary data.</text>
</comment>
<evidence type="ECO:0000256" key="4">
    <source>
        <dbReference type="ARBA" id="ARBA00022692"/>
    </source>
</evidence>
<dbReference type="GO" id="GO:0016887">
    <property type="term" value="F:ATP hydrolysis activity"/>
    <property type="evidence" value="ECO:0007669"/>
    <property type="project" value="InterPro"/>
</dbReference>
<comment type="subcellular location">
    <subcellularLocation>
        <location evidence="1">Membrane</location>
        <topology evidence="1">Multi-pass membrane protein</topology>
    </subcellularLocation>
</comment>
<feature type="domain" description="P-type ATPase A" evidence="11">
    <location>
        <begin position="204"/>
        <end position="245"/>
    </location>
</feature>
<evidence type="ECO:0000313" key="13">
    <source>
        <dbReference type="Proteomes" id="UP000585474"/>
    </source>
</evidence>
<dbReference type="PANTHER" id="PTHR42861">
    <property type="entry name" value="CALCIUM-TRANSPORTING ATPASE"/>
    <property type="match status" value="1"/>
</dbReference>
<dbReference type="InterPro" id="IPR018303">
    <property type="entry name" value="ATPase_P-typ_P_site"/>
</dbReference>
<dbReference type="AlphaFoldDB" id="A0A7J0GMF9"/>
<dbReference type="InterPro" id="IPR023299">
    <property type="entry name" value="ATPase_P-typ_cyto_dom_N"/>
</dbReference>
<dbReference type="OrthoDB" id="116380at2759"/>
<comment type="similarity">
    <text evidence="2">Belongs to the cation transport ATPase (P-type) (TC 3.A.3) family. Type IIIA subfamily.</text>
</comment>
<dbReference type="InterPro" id="IPR036412">
    <property type="entry name" value="HAD-like_sf"/>
</dbReference>
<dbReference type="InterPro" id="IPR001757">
    <property type="entry name" value="P_typ_ATPase"/>
</dbReference>
<proteinExistence type="inferred from homology"/>
<dbReference type="FunFam" id="3.40.50.1000:FF:000211">
    <property type="entry name" value="Plasma membrane ATPase"/>
    <property type="match status" value="1"/>
</dbReference>
<keyword evidence="8" id="KW-0460">Magnesium</keyword>
<keyword evidence="3" id="KW-0597">Phosphoprotein</keyword>
<dbReference type="Proteomes" id="UP000585474">
    <property type="component" value="Unassembled WGS sequence"/>
</dbReference>
<keyword evidence="6" id="KW-0547">Nucleotide-binding</keyword>
<dbReference type="GO" id="GO:0016020">
    <property type="term" value="C:membrane"/>
    <property type="evidence" value="ECO:0007669"/>
    <property type="project" value="UniProtKB-SubCell"/>
</dbReference>
<keyword evidence="5" id="KW-0479">Metal-binding</keyword>
<dbReference type="InterPro" id="IPR008250">
    <property type="entry name" value="ATPase_P-typ_transduc_dom_A_sf"/>
</dbReference>
<dbReference type="Gene3D" id="3.40.1110.10">
    <property type="entry name" value="Calcium-transporting ATPase, cytoplasmic domain N"/>
    <property type="match status" value="1"/>
</dbReference>
<dbReference type="Gene3D" id="2.70.150.10">
    <property type="entry name" value="Calcium-transporting ATPase, cytoplasmic transduction domain A"/>
    <property type="match status" value="1"/>
</dbReference>
<evidence type="ECO:0000256" key="2">
    <source>
        <dbReference type="ARBA" id="ARBA00008804"/>
    </source>
</evidence>
<evidence type="ECO:0000256" key="10">
    <source>
        <dbReference type="ARBA" id="ARBA00023136"/>
    </source>
</evidence>
<accession>A0A7J0GMF9</accession>
<dbReference type="Gene3D" id="3.40.50.1000">
    <property type="entry name" value="HAD superfamily/HAD-like"/>
    <property type="match status" value="2"/>
</dbReference>
<dbReference type="Pfam" id="PF00122">
    <property type="entry name" value="E1-E2_ATPase"/>
    <property type="match status" value="1"/>
</dbReference>
<evidence type="ECO:0000256" key="8">
    <source>
        <dbReference type="ARBA" id="ARBA00022842"/>
    </source>
</evidence>
<dbReference type="GO" id="GO:0046872">
    <property type="term" value="F:metal ion binding"/>
    <property type="evidence" value="ECO:0007669"/>
    <property type="project" value="UniProtKB-KW"/>
</dbReference>
<evidence type="ECO:0000256" key="1">
    <source>
        <dbReference type="ARBA" id="ARBA00004141"/>
    </source>
</evidence>
<gene>
    <name evidence="12" type="ORF">Acr_23g0003570</name>
</gene>
<evidence type="ECO:0000313" key="12">
    <source>
        <dbReference type="EMBL" id="GFZ11972.1"/>
    </source>
</evidence>
<evidence type="ECO:0000256" key="9">
    <source>
        <dbReference type="ARBA" id="ARBA00022989"/>
    </source>
</evidence>
<dbReference type="GO" id="GO:0005524">
    <property type="term" value="F:ATP binding"/>
    <property type="evidence" value="ECO:0007669"/>
    <property type="project" value="UniProtKB-KW"/>
</dbReference>
<evidence type="ECO:0000256" key="6">
    <source>
        <dbReference type="ARBA" id="ARBA00022741"/>
    </source>
</evidence>
<organism evidence="12 13">
    <name type="scientific">Actinidia rufa</name>
    <dbReference type="NCBI Taxonomy" id="165716"/>
    <lineage>
        <taxon>Eukaryota</taxon>
        <taxon>Viridiplantae</taxon>
        <taxon>Streptophyta</taxon>
        <taxon>Embryophyta</taxon>
        <taxon>Tracheophyta</taxon>
        <taxon>Spermatophyta</taxon>
        <taxon>Magnoliopsida</taxon>
        <taxon>eudicotyledons</taxon>
        <taxon>Gunneridae</taxon>
        <taxon>Pentapetalae</taxon>
        <taxon>asterids</taxon>
        <taxon>Ericales</taxon>
        <taxon>Actinidiaceae</taxon>
        <taxon>Actinidia</taxon>
    </lineage>
</organism>
<dbReference type="InterPro" id="IPR023214">
    <property type="entry name" value="HAD_sf"/>
</dbReference>
<protein>
    <submittedName>
        <fullName evidence="12">H[+]-ATPase 11</fullName>
    </submittedName>
</protein>
<dbReference type="SUPFAM" id="SSF56784">
    <property type="entry name" value="HAD-like"/>
    <property type="match status" value="1"/>
</dbReference>
<dbReference type="InterPro" id="IPR059000">
    <property type="entry name" value="ATPase_P-type_domA"/>
</dbReference>
<name>A0A7J0GMF9_9ERIC</name>
<evidence type="ECO:0000259" key="11">
    <source>
        <dbReference type="Pfam" id="PF00122"/>
    </source>
</evidence>